<comment type="caution">
    <text evidence="3">The sequence shown here is derived from an EMBL/GenBank/DDBJ whole genome shotgun (WGS) entry which is preliminary data.</text>
</comment>
<evidence type="ECO:0000256" key="2">
    <source>
        <dbReference type="SAM" id="Phobius"/>
    </source>
</evidence>
<feature type="transmembrane region" description="Helical" evidence="2">
    <location>
        <begin position="119"/>
        <end position="135"/>
    </location>
</feature>
<feature type="transmembrane region" description="Helical" evidence="2">
    <location>
        <begin position="82"/>
        <end position="99"/>
    </location>
</feature>
<dbReference type="Proteomes" id="UP000034181">
    <property type="component" value="Unassembled WGS sequence"/>
</dbReference>
<name>A0A0G0MM15_9BACT</name>
<evidence type="ECO:0000256" key="1">
    <source>
        <dbReference type="SAM" id="MobiDB-lite"/>
    </source>
</evidence>
<dbReference type="EMBL" id="LBUZ01000027">
    <property type="protein sequence ID" value="KKQ74739.1"/>
    <property type="molecule type" value="Genomic_DNA"/>
</dbReference>
<reference evidence="3 4" key="1">
    <citation type="journal article" date="2015" name="Nature">
        <title>rRNA introns, odd ribosomes, and small enigmatic genomes across a large radiation of phyla.</title>
        <authorList>
            <person name="Brown C.T."/>
            <person name="Hug L.A."/>
            <person name="Thomas B.C."/>
            <person name="Sharon I."/>
            <person name="Castelle C.J."/>
            <person name="Singh A."/>
            <person name="Wilkins M.J."/>
            <person name="Williams K.H."/>
            <person name="Banfield J.F."/>
        </authorList>
    </citation>
    <scope>NUCLEOTIDE SEQUENCE [LARGE SCALE GENOMIC DNA]</scope>
</reference>
<feature type="region of interest" description="Disordered" evidence="1">
    <location>
        <begin position="1"/>
        <end position="20"/>
    </location>
</feature>
<dbReference type="AlphaFoldDB" id="A0A0G0MM15"/>
<feature type="transmembrane region" description="Helical" evidence="2">
    <location>
        <begin position="155"/>
        <end position="177"/>
    </location>
</feature>
<keyword evidence="2" id="KW-1133">Transmembrane helix</keyword>
<keyword evidence="2" id="KW-0472">Membrane</keyword>
<feature type="compositionally biased region" description="Basic and acidic residues" evidence="1">
    <location>
        <begin position="1"/>
        <end position="13"/>
    </location>
</feature>
<protein>
    <submittedName>
        <fullName evidence="3">Uncharacterized protein</fullName>
    </submittedName>
</protein>
<organism evidence="3 4">
    <name type="scientific">Candidatus Woesebacteria bacterium GW2011_GWB1_38_5b</name>
    <dbReference type="NCBI Taxonomy" id="1618569"/>
    <lineage>
        <taxon>Bacteria</taxon>
        <taxon>Candidatus Woeseibacteriota</taxon>
    </lineage>
</organism>
<proteinExistence type="predicted"/>
<sequence>MTPEDKNSSKENAPDNASRDLNQNANIKNINTKSKILYFVTYLLLLCLIAGIVFIILEKVGYLINHYYPNDYSIDSLSKDKIFLTLLTPVLLLINFLLLPLGLGEGGPYGHEGQQSGDSTALVILFTIFSFLYLYTRKKARDYLEIKKDKFRKFIAGSVLLYLILIFIVGIFTGIQLLNVSGIVISVLPFVITLILIFVFYLFDFLEIT</sequence>
<feature type="transmembrane region" description="Helical" evidence="2">
    <location>
        <begin position="183"/>
        <end position="203"/>
    </location>
</feature>
<gene>
    <name evidence="3" type="ORF">US96_C0027G0008</name>
</gene>
<keyword evidence="2" id="KW-0812">Transmembrane</keyword>
<evidence type="ECO:0000313" key="4">
    <source>
        <dbReference type="Proteomes" id="UP000034181"/>
    </source>
</evidence>
<feature type="transmembrane region" description="Helical" evidence="2">
    <location>
        <begin position="36"/>
        <end position="57"/>
    </location>
</feature>
<evidence type="ECO:0000313" key="3">
    <source>
        <dbReference type="EMBL" id="KKQ74739.1"/>
    </source>
</evidence>
<accession>A0A0G0MM15</accession>